<dbReference type="OrthoDB" id="5765098at2"/>
<feature type="chain" id="PRO_5002299280" evidence="2">
    <location>
        <begin position="22"/>
        <end position="252"/>
    </location>
</feature>
<sequence>MRVGRVLLVMLCVLAGSLARAAETAALPGEIRVASEEWDRYTQADGQGMAWDILREVFETQGVKLDRLSVPYTRSVGLVQRREVDALVGSYLDEASGALYPRWNYDTDHLYSLGLASNPPPTLATLGSYRLVWVRGYRYQDYLPGIRRFNEIRRRIGILPMLQQGRADFYIDSLIEVDYVLSQAEDRSLFRRTHLAELPLFLGFADNERGRALRALFDRRMDELVKSGGLRPIFQRWHQPYPFDVPTPPARR</sequence>
<dbReference type="PANTHER" id="PTHR35936">
    <property type="entry name" value="MEMBRANE-BOUND LYTIC MUREIN TRANSGLYCOSYLASE F"/>
    <property type="match status" value="1"/>
</dbReference>
<evidence type="ECO:0000256" key="2">
    <source>
        <dbReference type="SAM" id="SignalP"/>
    </source>
</evidence>
<evidence type="ECO:0000313" key="4">
    <source>
        <dbReference type="Proteomes" id="UP000032748"/>
    </source>
</evidence>
<dbReference type="SUPFAM" id="SSF53850">
    <property type="entry name" value="Periplasmic binding protein-like II"/>
    <property type="match status" value="1"/>
</dbReference>
<feature type="signal peptide" evidence="2">
    <location>
        <begin position="1"/>
        <end position="21"/>
    </location>
</feature>
<dbReference type="KEGG" id="pcz:PCL1606_07460"/>
<keyword evidence="2" id="KW-0732">Signal</keyword>
<comment type="similarity">
    <text evidence="1">Belongs to the bacterial solute-binding protein 3 family.</text>
</comment>
<name>A0A0D5XSZ7_9PSED</name>
<dbReference type="RefSeq" id="WP_045881093.1">
    <property type="nucleotide sequence ID" value="NZ_CP011110.1"/>
</dbReference>
<organism evidence="3 4">
    <name type="scientific">Pseudomonas chlororaphis</name>
    <dbReference type="NCBI Taxonomy" id="587753"/>
    <lineage>
        <taxon>Bacteria</taxon>
        <taxon>Pseudomonadati</taxon>
        <taxon>Pseudomonadota</taxon>
        <taxon>Gammaproteobacteria</taxon>
        <taxon>Pseudomonadales</taxon>
        <taxon>Pseudomonadaceae</taxon>
        <taxon>Pseudomonas</taxon>
    </lineage>
</organism>
<dbReference type="PATRIC" id="fig|587753.10.peg.747"/>
<proteinExistence type="inferred from homology"/>
<dbReference type="PANTHER" id="PTHR35936:SF6">
    <property type="entry name" value="AMINO ACID ABC TRANSPORTER SUBSTRATE-BINDING PAAT FAMILY PROTEIN"/>
    <property type="match status" value="1"/>
</dbReference>
<dbReference type="EMBL" id="CP011110">
    <property type="protein sequence ID" value="AKA22201.1"/>
    <property type="molecule type" value="Genomic_DNA"/>
</dbReference>
<accession>A0A0D5XSZ7</accession>
<evidence type="ECO:0000313" key="3">
    <source>
        <dbReference type="EMBL" id="AKA22201.1"/>
    </source>
</evidence>
<dbReference type="Proteomes" id="UP000032748">
    <property type="component" value="Chromosome"/>
</dbReference>
<evidence type="ECO:0000256" key="1">
    <source>
        <dbReference type="ARBA" id="ARBA00010333"/>
    </source>
</evidence>
<reference evidence="3 4" key="1">
    <citation type="journal article" date="2015" name="Mol. Plant Microbe Interact.">
        <title>Comparative Genomic Analysis of Pseudomonas chlororaphis PCL1606 Reveals New Insight into Antifungal Compounds Involved in Biocontrol.</title>
        <authorList>
            <person name="Calderon C.E."/>
            <person name="Ramos C."/>
            <person name="de Vicente A."/>
            <person name="Cazorla F.M."/>
        </authorList>
    </citation>
    <scope>NUCLEOTIDE SEQUENCE [LARGE SCALE GENOMIC DNA]</scope>
    <source>
        <strain evidence="3 4">PCL1606</strain>
    </source>
</reference>
<gene>
    <name evidence="3" type="ORF">PCL1606_07460</name>
</gene>
<dbReference type="Gene3D" id="3.40.190.10">
    <property type="entry name" value="Periplasmic binding protein-like II"/>
    <property type="match status" value="2"/>
</dbReference>
<protein>
    <submittedName>
        <fullName evidence="3">ABC transporter substrate-binding protein</fullName>
    </submittedName>
</protein>
<dbReference type="AlphaFoldDB" id="A0A0D5XSZ7"/>